<dbReference type="InterPro" id="IPR032710">
    <property type="entry name" value="NTF2-like_dom_sf"/>
</dbReference>
<dbReference type="GO" id="GO:0030638">
    <property type="term" value="P:polyketide metabolic process"/>
    <property type="evidence" value="ECO:0007669"/>
    <property type="project" value="InterPro"/>
</dbReference>
<comment type="caution">
    <text evidence="1">The sequence shown here is derived from an EMBL/GenBank/DDBJ whole genome shotgun (WGS) entry which is preliminary data.</text>
</comment>
<dbReference type="EMBL" id="VBOV01000140">
    <property type="protein sequence ID" value="TMQ58085.1"/>
    <property type="molecule type" value="Genomic_DNA"/>
</dbReference>
<gene>
    <name evidence="1" type="ORF">E6K75_05810</name>
</gene>
<evidence type="ECO:0000313" key="1">
    <source>
        <dbReference type="EMBL" id="TMQ58085.1"/>
    </source>
</evidence>
<dbReference type="Gene3D" id="3.10.450.50">
    <property type="match status" value="1"/>
</dbReference>
<dbReference type="SUPFAM" id="SSF54427">
    <property type="entry name" value="NTF2-like"/>
    <property type="match status" value="1"/>
</dbReference>
<dbReference type="InterPro" id="IPR009959">
    <property type="entry name" value="Cyclase_SnoaL-like"/>
</dbReference>
<protein>
    <submittedName>
        <fullName evidence="1">Ester cyclase</fullName>
    </submittedName>
</protein>
<evidence type="ECO:0000313" key="2">
    <source>
        <dbReference type="Proteomes" id="UP000320913"/>
    </source>
</evidence>
<dbReference type="Pfam" id="PF07366">
    <property type="entry name" value="SnoaL"/>
    <property type="match status" value="1"/>
</dbReference>
<accession>A0A538T381</accession>
<dbReference type="PANTHER" id="PTHR38436:SF1">
    <property type="entry name" value="ESTER CYCLASE"/>
    <property type="match status" value="1"/>
</dbReference>
<sequence>MQGDVRSSPLEGHRCSVAMRVACYRTRRASIEERRSTMTDRHGKVQAPARVAWDRLHESHSKDVLVHWPDGHTTQGIERHIEDLKAMFVYAPDTRILVHPVKFGSGDWTSVIGEMEGTFTKPMPTADGKSIAPTGKPFKLAMCTVGHWKGGVMDEEYLFWDNQAYMKQIGLAP</sequence>
<dbReference type="PANTHER" id="PTHR38436">
    <property type="entry name" value="POLYKETIDE CYCLASE SNOAL-LIKE DOMAIN"/>
    <property type="match status" value="1"/>
</dbReference>
<organism evidence="1 2">
    <name type="scientific">Eiseniibacteriota bacterium</name>
    <dbReference type="NCBI Taxonomy" id="2212470"/>
    <lineage>
        <taxon>Bacteria</taxon>
        <taxon>Candidatus Eiseniibacteriota</taxon>
    </lineage>
</organism>
<proteinExistence type="predicted"/>
<dbReference type="AlphaFoldDB" id="A0A538T381"/>
<name>A0A538T381_UNCEI</name>
<reference evidence="1 2" key="1">
    <citation type="journal article" date="2019" name="Nat. Microbiol.">
        <title>Mediterranean grassland soil C-N compound turnover is dependent on rainfall and depth, and is mediated by genomically divergent microorganisms.</title>
        <authorList>
            <person name="Diamond S."/>
            <person name="Andeer P.F."/>
            <person name="Li Z."/>
            <person name="Crits-Christoph A."/>
            <person name="Burstein D."/>
            <person name="Anantharaman K."/>
            <person name="Lane K.R."/>
            <person name="Thomas B.C."/>
            <person name="Pan C."/>
            <person name="Northen T.R."/>
            <person name="Banfield J.F."/>
        </authorList>
    </citation>
    <scope>NUCLEOTIDE SEQUENCE [LARGE SCALE GENOMIC DNA]</scope>
    <source>
        <strain evidence="1">WS_5</strain>
    </source>
</reference>
<dbReference type="Proteomes" id="UP000320913">
    <property type="component" value="Unassembled WGS sequence"/>
</dbReference>